<dbReference type="Pfam" id="PF24092">
    <property type="entry name" value="DUF7373_C"/>
    <property type="match status" value="1"/>
</dbReference>
<sequence>MTLCAVLVTAGCNNVVDGSASKETGGPAAGAADPALLDVGNYPTKPRPPLGTSGADGAIIEGQRMADFVTGPWEADPALIGGYGFGAMVLKSSAPLKGTFSTEIVQAIGGPDFINGFVTARSIEHQRILANSVLRYRTPEAAKVAADALARAALETKVITPPVETTAIPRHPESAGISHVVVETDSDRRWSVAQAVTAHGPYVLLQQAESTDGLDPALELIAKTLDLQAPLIDQFQPTDPEKFADLPRDPTGLLARTLPVPEKTATVVQNATFGQHGTLHFQSNPVTASTLFSETGMDTMVRGMTVLNQAKDDAGATRIATAFADETAAMSRPADPVEHLPGSRCMQIPSGSFYCTAAAGRYAIESSATQLPDAQQQLAAQYLMALAK</sequence>
<feature type="domain" description="DUF7373" evidence="2">
    <location>
        <begin position="253"/>
        <end position="383"/>
    </location>
</feature>
<dbReference type="EMBL" id="UGQY01000006">
    <property type="protein sequence ID" value="SUA31437.1"/>
    <property type="molecule type" value="Genomic_DNA"/>
</dbReference>
<gene>
    <name evidence="3" type="ORF">NCTC1542_06791</name>
</gene>
<dbReference type="AlphaFoldDB" id="A0A378WCC2"/>
<evidence type="ECO:0000259" key="1">
    <source>
        <dbReference type="Pfam" id="PF24088"/>
    </source>
</evidence>
<organism evidence="3 4">
    <name type="scientific">Mycolicibacterium fortuitum</name>
    <name type="common">Mycobacterium fortuitum</name>
    <dbReference type="NCBI Taxonomy" id="1766"/>
    <lineage>
        <taxon>Bacteria</taxon>
        <taxon>Bacillati</taxon>
        <taxon>Actinomycetota</taxon>
        <taxon>Actinomycetes</taxon>
        <taxon>Mycobacteriales</taxon>
        <taxon>Mycobacteriaceae</taxon>
        <taxon>Mycolicibacterium</taxon>
    </lineage>
</organism>
<accession>A0A378WCC2</accession>
<protein>
    <submittedName>
        <fullName evidence="3">Uncharacterized protein</fullName>
    </submittedName>
</protein>
<dbReference type="Proteomes" id="UP000255389">
    <property type="component" value="Unassembled WGS sequence"/>
</dbReference>
<feature type="domain" description="DUF7373" evidence="1">
    <location>
        <begin position="52"/>
        <end position="247"/>
    </location>
</feature>
<dbReference type="InterPro" id="IPR055797">
    <property type="entry name" value="DUF7373"/>
</dbReference>
<evidence type="ECO:0000259" key="2">
    <source>
        <dbReference type="Pfam" id="PF24092"/>
    </source>
</evidence>
<reference evidence="3 4" key="1">
    <citation type="submission" date="2018-06" db="EMBL/GenBank/DDBJ databases">
        <authorList>
            <consortium name="Pathogen Informatics"/>
            <person name="Doyle S."/>
        </authorList>
    </citation>
    <scope>NUCLEOTIDE SEQUENCE [LARGE SCALE GENOMIC DNA]</scope>
    <source>
        <strain evidence="3 4">NCTC1542</strain>
    </source>
</reference>
<evidence type="ECO:0000313" key="3">
    <source>
        <dbReference type="EMBL" id="SUA31437.1"/>
    </source>
</evidence>
<evidence type="ECO:0000313" key="4">
    <source>
        <dbReference type="Proteomes" id="UP000255389"/>
    </source>
</evidence>
<dbReference type="InterPro" id="IPR056463">
    <property type="entry name" value="DUF7373_C"/>
</dbReference>
<name>A0A378WCC2_MYCFO</name>
<proteinExistence type="predicted"/>
<dbReference type="Pfam" id="PF24088">
    <property type="entry name" value="DUF7373"/>
    <property type="match status" value="1"/>
</dbReference>